<accession>A0A564YV40</accession>
<evidence type="ECO:0000259" key="2">
    <source>
        <dbReference type="PROSITE" id="PS50835"/>
    </source>
</evidence>
<feature type="transmembrane region" description="Helical" evidence="1">
    <location>
        <begin position="12"/>
        <end position="31"/>
    </location>
</feature>
<keyword evidence="1" id="KW-0472">Membrane</keyword>
<dbReference type="EMBL" id="CABIJS010000421">
    <property type="protein sequence ID" value="VUZ51122.1"/>
    <property type="molecule type" value="Genomic_DNA"/>
</dbReference>
<evidence type="ECO:0000256" key="1">
    <source>
        <dbReference type="SAM" id="Phobius"/>
    </source>
</evidence>
<name>A0A564YV40_HYMDI</name>
<keyword evidence="1" id="KW-1133">Transmembrane helix</keyword>
<keyword evidence="4" id="KW-1185">Reference proteome</keyword>
<gene>
    <name evidence="3" type="ORF">WMSIL1_LOCUS9856</name>
</gene>
<organism evidence="3 4">
    <name type="scientific">Hymenolepis diminuta</name>
    <name type="common">Rat tapeworm</name>
    <dbReference type="NCBI Taxonomy" id="6216"/>
    <lineage>
        <taxon>Eukaryota</taxon>
        <taxon>Metazoa</taxon>
        <taxon>Spiralia</taxon>
        <taxon>Lophotrochozoa</taxon>
        <taxon>Platyhelminthes</taxon>
        <taxon>Cestoda</taxon>
        <taxon>Eucestoda</taxon>
        <taxon>Cyclophyllidea</taxon>
        <taxon>Hymenolepididae</taxon>
        <taxon>Hymenolepis</taxon>
    </lineage>
</organism>
<reference evidence="3 4" key="1">
    <citation type="submission" date="2019-07" db="EMBL/GenBank/DDBJ databases">
        <authorList>
            <person name="Jastrzebski P J."/>
            <person name="Paukszto L."/>
            <person name="Jastrzebski P J."/>
        </authorList>
    </citation>
    <scope>NUCLEOTIDE SEQUENCE [LARGE SCALE GENOMIC DNA]</scope>
    <source>
        <strain evidence="3 4">WMS-il1</strain>
    </source>
</reference>
<dbReference type="AlphaFoldDB" id="A0A564YV40"/>
<dbReference type="PROSITE" id="PS50835">
    <property type="entry name" value="IG_LIKE"/>
    <property type="match status" value="1"/>
</dbReference>
<keyword evidence="1" id="KW-0812">Transmembrane</keyword>
<dbReference type="InterPro" id="IPR007110">
    <property type="entry name" value="Ig-like_dom"/>
</dbReference>
<feature type="non-terminal residue" evidence="3">
    <location>
        <position position="81"/>
    </location>
</feature>
<evidence type="ECO:0000313" key="3">
    <source>
        <dbReference type="EMBL" id="VUZ51122.1"/>
    </source>
</evidence>
<protein>
    <recommendedName>
        <fullName evidence="2">Ig-like domain-containing protein</fullName>
    </recommendedName>
</protein>
<sequence>MDSSTNPATSQIFVAICLLAFTIGTATPTALQYRVDYKRGYLVNLGDTINLTCPYTAPFYKWTPATQTSWILSEDQMYSLK</sequence>
<feature type="domain" description="Ig-like" evidence="2">
    <location>
        <begin position="28"/>
        <end position="81"/>
    </location>
</feature>
<dbReference type="Proteomes" id="UP000321570">
    <property type="component" value="Unassembled WGS sequence"/>
</dbReference>
<evidence type="ECO:0000313" key="4">
    <source>
        <dbReference type="Proteomes" id="UP000321570"/>
    </source>
</evidence>
<proteinExistence type="predicted"/>